<name>A0A1H3IGG5_9RHOB</name>
<dbReference type="STRING" id="1244108.SAMN05444004_1016"/>
<keyword evidence="2" id="KW-1185">Reference proteome</keyword>
<evidence type="ECO:0000313" key="2">
    <source>
        <dbReference type="Proteomes" id="UP000198914"/>
    </source>
</evidence>
<dbReference type="AlphaFoldDB" id="A0A1H3IGG5"/>
<dbReference type="EMBL" id="FNPX01000001">
    <property type="protein sequence ID" value="SDY26963.1"/>
    <property type="molecule type" value="Genomic_DNA"/>
</dbReference>
<proteinExistence type="predicted"/>
<sequence length="82" mass="8756">MRGVGGWREITGCGCYIAVEGLEGSGIGTLRAWSGPFPSAFARLVPLVVRVAQLFLYFRSLQGNHLAQGRSTVPGFTTKGDI</sequence>
<organism evidence="1 2">
    <name type="scientific">Jannaschia faecimaris</name>
    <dbReference type="NCBI Taxonomy" id="1244108"/>
    <lineage>
        <taxon>Bacteria</taxon>
        <taxon>Pseudomonadati</taxon>
        <taxon>Pseudomonadota</taxon>
        <taxon>Alphaproteobacteria</taxon>
        <taxon>Rhodobacterales</taxon>
        <taxon>Roseobacteraceae</taxon>
        <taxon>Jannaschia</taxon>
    </lineage>
</organism>
<protein>
    <submittedName>
        <fullName evidence="1">Uncharacterized protein</fullName>
    </submittedName>
</protein>
<dbReference type="Proteomes" id="UP000198914">
    <property type="component" value="Unassembled WGS sequence"/>
</dbReference>
<evidence type="ECO:0000313" key="1">
    <source>
        <dbReference type="EMBL" id="SDY26963.1"/>
    </source>
</evidence>
<reference evidence="2" key="1">
    <citation type="submission" date="2016-10" db="EMBL/GenBank/DDBJ databases">
        <authorList>
            <person name="Varghese N."/>
            <person name="Submissions S."/>
        </authorList>
    </citation>
    <scope>NUCLEOTIDE SEQUENCE [LARGE SCALE GENOMIC DNA]</scope>
    <source>
        <strain evidence="2">DSM 100420</strain>
    </source>
</reference>
<gene>
    <name evidence="1" type="ORF">SAMN05444004_1016</name>
</gene>
<accession>A0A1H3IGG5</accession>